<reference evidence="9 10" key="1">
    <citation type="submission" date="2023-08" db="EMBL/GenBank/DDBJ databases">
        <authorList>
            <person name="Joshi A."/>
            <person name="Thite S."/>
        </authorList>
    </citation>
    <scope>NUCLEOTIDE SEQUENCE [LARGE SCALE GENOMIC DNA]</scope>
    <source>
        <strain evidence="9 10">1E1</strain>
    </source>
</reference>
<dbReference type="PANTHER" id="PTHR30619:SF1">
    <property type="entry name" value="RECOMBINATION PROTEIN 2"/>
    <property type="match status" value="1"/>
</dbReference>
<dbReference type="InterPro" id="IPR036866">
    <property type="entry name" value="RibonucZ/Hydroxyglut_hydro"/>
</dbReference>
<dbReference type="InterPro" id="IPR004477">
    <property type="entry name" value="ComEC_N"/>
</dbReference>
<sequence>MSLFLPAVPPFFVFCGLVVSVAFFSWRRCWFCLGLVLYLISWHWAVMSHQQAVVAVLTADTHYQQGKISSIPRSYGQSMHFELTLTAGAAAGYRIRVQWFEPSQPLHAGQEWRLPLQVAPIEDRSERAGFSRERQALVQRQVAQGRVQTTQAAILLGNDSSLRQRAFSALFDATAELASQHLLLALTLGERQFSAEQWQGLRHSALGHLLAISGLHIGLVFGWCCTLLLPLRLLGASAVWQLRLRLLLAFAVAVLYAALAGFAIPTVRALLGLALLVLCSWHWQRFSYHRFWLLLVSVLLLLQPLWALAVGFWLSVGAVALIFLYLWRCPPSGVDIKARLWQLLGFHAFITLAMVPFTLLFFGGFSWLALLSNLLFVPWAALLAIPALLLTAVVQWLVPDWALLLWPWVDRMFWPLLAWLQLAADSVWAWWRLPELPWWLLLLPAVSLMLVWLVPHRLMVALAVLTALPLLAAATPASGWRLHLLDVGPGRAILLQHGKDGLLIDAGYARGSRSATAEQVLPYLQQQGIRQLHALLLTEDSVDALGHWPLIRQQYPKVQLITDVATAHPSLGCQQFPLELLSARFVVLALPEQDRGAAPCVIWFKAAGWRILVKAALDAGAERSLLQHYPDLRADLVLTSTRSANSMRLDTLLQLQPLSVISVQSNRGDVMSAPPQLKALQIPYLSTAEQGTIQIAMAPDSVQIYSKRARRLPYWLDSVQPKAVPAAVRR</sequence>
<dbReference type="EMBL" id="JAUZVY010000002">
    <property type="protein sequence ID" value="MDP4528948.1"/>
    <property type="molecule type" value="Genomic_DNA"/>
</dbReference>
<dbReference type="NCBIfam" id="TIGR00360">
    <property type="entry name" value="ComEC_N-term"/>
    <property type="match status" value="1"/>
</dbReference>
<feature type="transmembrane region" description="Helical" evidence="6">
    <location>
        <begin position="291"/>
        <end position="324"/>
    </location>
</feature>
<dbReference type="SUPFAM" id="SSF56281">
    <property type="entry name" value="Metallo-hydrolase/oxidoreductase"/>
    <property type="match status" value="1"/>
</dbReference>
<keyword evidence="3 6" id="KW-0812">Transmembrane</keyword>
<evidence type="ECO:0000256" key="1">
    <source>
        <dbReference type="ARBA" id="ARBA00004651"/>
    </source>
</evidence>
<dbReference type="Pfam" id="PF13567">
    <property type="entry name" value="DUF4131"/>
    <property type="match status" value="1"/>
</dbReference>
<dbReference type="Gene3D" id="3.60.15.10">
    <property type="entry name" value="Ribonuclease Z/Hydroxyacylglutathione hydrolase-like"/>
    <property type="match status" value="1"/>
</dbReference>
<evidence type="ECO:0000256" key="5">
    <source>
        <dbReference type="ARBA" id="ARBA00023136"/>
    </source>
</evidence>
<feature type="transmembrane region" description="Helical" evidence="6">
    <location>
        <begin position="460"/>
        <end position="482"/>
    </location>
</feature>
<feature type="transmembrane region" description="Helical" evidence="6">
    <location>
        <begin position="344"/>
        <end position="368"/>
    </location>
</feature>
<dbReference type="InterPro" id="IPR052159">
    <property type="entry name" value="Competence_DNA_uptake"/>
</dbReference>
<evidence type="ECO:0000313" key="10">
    <source>
        <dbReference type="Proteomes" id="UP001236258"/>
    </source>
</evidence>
<evidence type="ECO:0000256" key="6">
    <source>
        <dbReference type="SAM" id="Phobius"/>
    </source>
</evidence>
<organism evidence="9 10">
    <name type="scientific">Alkalimonas delamerensis</name>
    <dbReference type="NCBI Taxonomy" id="265981"/>
    <lineage>
        <taxon>Bacteria</taxon>
        <taxon>Pseudomonadati</taxon>
        <taxon>Pseudomonadota</taxon>
        <taxon>Gammaproteobacteria</taxon>
        <taxon>Alkalimonas</taxon>
    </lineage>
</organism>
<feature type="transmembrane region" description="Helical" evidence="6">
    <location>
        <begin position="246"/>
        <end position="279"/>
    </location>
</feature>
<evidence type="ECO:0000259" key="7">
    <source>
        <dbReference type="Pfam" id="PF03772"/>
    </source>
</evidence>
<feature type="transmembrane region" description="Helical" evidence="6">
    <location>
        <begin position="413"/>
        <end position="431"/>
    </location>
</feature>
<keyword evidence="4 6" id="KW-1133">Transmembrane helix</keyword>
<comment type="caution">
    <text evidence="9">The sequence shown here is derived from an EMBL/GenBank/DDBJ whole genome shotgun (WGS) entry which is preliminary data.</text>
</comment>
<evidence type="ECO:0000259" key="8">
    <source>
        <dbReference type="Pfam" id="PF13567"/>
    </source>
</evidence>
<evidence type="ECO:0000256" key="3">
    <source>
        <dbReference type="ARBA" id="ARBA00022692"/>
    </source>
</evidence>
<dbReference type="PANTHER" id="PTHR30619">
    <property type="entry name" value="DNA INTERNALIZATION/COMPETENCE PROTEIN COMEC/REC2"/>
    <property type="match status" value="1"/>
</dbReference>
<feature type="transmembrane region" description="Helical" evidence="6">
    <location>
        <begin position="438"/>
        <end position="454"/>
    </location>
</feature>
<dbReference type="Proteomes" id="UP001236258">
    <property type="component" value="Unassembled WGS sequence"/>
</dbReference>
<evidence type="ECO:0000313" key="9">
    <source>
        <dbReference type="EMBL" id="MDP4528948.1"/>
    </source>
</evidence>
<dbReference type="NCBIfam" id="TIGR00361">
    <property type="entry name" value="ComEC_Rec2"/>
    <property type="match status" value="1"/>
</dbReference>
<feature type="transmembrane region" description="Helical" evidence="6">
    <location>
        <begin position="375"/>
        <end position="398"/>
    </location>
</feature>
<keyword evidence="2" id="KW-1003">Cell membrane</keyword>
<dbReference type="RefSeq" id="WP_305945036.1">
    <property type="nucleotide sequence ID" value="NZ_JAUZVY010000002.1"/>
</dbReference>
<dbReference type="InterPro" id="IPR025405">
    <property type="entry name" value="DUF4131"/>
</dbReference>
<feature type="domain" description="ComEC/Rec2-related protein" evidence="7">
    <location>
        <begin position="186"/>
        <end position="457"/>
    </location>
</feature>
<gene>
    <name evidence="9" type="ORF">Q3O59_07895</name>
</gene>
<name>A0ABT9GPP7_9GAMM</name>
<dbReference type="InterPro" id="IPR004797">
    <property type="entry name" value="Competence_ComEC/Rec2"/>
</dbReference>
<evidence type="ECO:0000256" key="4">
    <source>
        <dbReference type="ARBA" id="ARBA00022989"/>
    </source>
</evidence>
<comment type="subcellular location">
    <subcellularLocation>
        <location evidence="1">Cell membrane</location>
        <topology evidence="1">Multi-pass membrane protein</topology>
    </subcellularLocation>
</comment>
<protein>
    <submittedName>
        <fullName evidence="9">DNA internalization-related competence protein ComEC/Rec2</fullName>
    </submittedName>
</protein>
<evidence type="ECO:0000256" key="2">
    <source>
        <dbReference type="ARBA" id="ARBA00022475"/>
    </source>
</evidence>
<feature type="transmembrane region" description="Helical" evidence="6">
    <location>
        <begin position="6"/>
        <end position="26"/>
    </location>
</feature>
<feature type="domain" description="DUF4131" evidence="8">
    <location>
        <begin position="6"/>
        <end position="149"/>
    </location>
</feature>
<keyword evidence="10" id="KW-1185">Reference proteome</keyword>
<proteinExistence type="predicted"/>
<keyword evidence="5 6" id="KW-0472">Membrane</keyword>
<dbReference type="Pfam" id="PF03772">
    <property type="entry name" value="Competence"/>
    <property type="match status" value="1"/>
</dbReference>
<feature type="transmembrane region" description="Helical" evidence="6">
    <location>
        <begin position="209"/>
        <end position="234"/>
    </location>
</feature>
<accession>A0ABT9GPP7</accession>